<evidence type="ECO:0000256" key="2">
    <source>
        <dbReference type="ARBA" id="ARBA00022723"/>
    </source>
</evidence>
<evidence type="ECO:0000313" key="5">
    <source>
        <dbReference type="EMBL" id="MDR7329091.1"/>
    </source>
</evidence>
<dbReference type="PANTHER" id="PTHR30632:SF0">
    <property type="entry name" value="SULFATE-BINDING PROTEIN"/>
    <property type="match status" value="1"/>
</dbReference>
<dbReference type="NCBIfam" id="TIGR01256">
    <property type="entry name" value="modA"/>
    <property type="match status" value="1"/>
</dbReference>
<dbReference type="Pfam" id="PF13531">
    <property type="entry name" value="SBP_bac_11"/>
    <property type="match status" value="1"/>
</dbReference>
<dbReference type="InterPro" id="IPR050682">
    <property type="entry name" value="ModA/WtpA"/>
</dbReference>
<keyword evidence="6" id="KW-1185">Reference proteome</keyword>
<evidence type="ECO:0000256" key="3">
    <source>
        <dbReference type="ARBA" id="ARBA00022729"/>
    </source>
</evidence>
<dbReference type="RefSeq" id="WP_290198062.1">
    <property type="nucleotide sequence ID" value="NZ_CP047654.1"/>
</dbReference>
<keyword evidence="3 4" id="KW-0732">Signal</keyword>
<comment type="similarity">
    <text evidence="1">Belongs to the bacterial solute-binding protein ModA family.</text>
</comment>
<comment type="caution">
    <text evidence="5">The sequence shown here is derived from an EMBL/GenBank/DDBJ whole genome shotgun (WGS) entry which is preliminary data.</text>
</comment>
<proteinExistence type="inferred from homology"/>
<dbReference type="PANTHER" id="PTHR30632">
    <property type="entry name" value="MOLYBDATE-BINDING PERIPLASMIC PROTEIN"/>
    <property type="match status" value="1"/>
</dbReference>
<organism evidence="5 6">
    <name type="scientific">Corynebacterium guangdongense</name>
    <dbReference type="NCBI Taxonomy" id="1783348"/>
    <lineage>
        <taxon>Bacteria</taxon>
        <taxon>Bacillati</taxon>
        <taxon>Actinomycetota</taxon>
        <taxon>Actinomycetes</taxon>
        <taxon>Mycobacteriales</taxon>
        <taxon>Corynebacteriaceae</taxon>
        <taxon>Corynebacterium</taxon>
    </lineage>
</organism>
<feature type="chain" id="PRO_5045371251" evidence="4">
    <location>
        <begin position="31"/>
        <end position="261"/>
    </location>
</feature>
<dbReference type="PIRSF" id="PIRSF004846">
    <property type="entry name" value="ModA"/>
    <property type="match status" value="1"/>
</dbReference>
<protein>
    <submittedName>
        <fullName evidence="5">Molybdate transport system substrate-binding protein</fullName>
    </submittedName>
</protein>
<keyword evidence="2" id="KW-0479">Metal-binding</keyword>
<dbReference type="InterPro" id="IPR005950">
    <property type="entry name" value="ModA"/>
</dbReference>
<evidence type="ECO:0000256" key="1">
    <source>
        <dbReference type="ARBA" id="ARBA00009175"/>
    </source>
</evidence>
<sequence length="261" mass="26669">MPTTPSGLRHHATALMLAAAGLLLASCSSAGPSSATGTVEVRIFGASSTRVINDELAAAARRLDPPLDVKINNDGSGTLVTQLLEGAPADVLITADRRSMDRALADGTVGSPQELAHNSMVMVVPAGNPADVGSVADFADEGVDLVLCDPRVPCGEVSERLIDANGLRVHPVSLEGAVGDVLGKVQNGEADAGWVYRSDARAAGGDVEIIEIPQAADFPNTLFVAVATASPHPAEARRIVDLLLSEEITAALADAGFIPAA</sequence>
<dbReference type="Proteomes" id="UP001180840">
    <property type="component" value="Unassembled WGS sequence"/>
</dbReference>
<evidence type="ECO:0000256" key="4">
    <source>
        <dbReference type="SAM" id="SignalP"/>
    </source>
</evidence>
<accession>A0ABU1ZVY6</accession>
<dbReference type="SUPFAM" id="SSF53850">
    <property type="entry name" value="Periplasmic binding protein-like II"/>
    <property type="match status" value="1"/>
</dbReference>
<gene>
    <name evidence="5" type="ORF">J2S39_000767</name>
</gene>
<dbReference type="EMBL" id="JAVDXZ010000001">
    <property type="protein sequence ID" value="MDR7329091.1"/>
    <property type="molecule type" value="Genomic_DNA"/>
</dbReference>
<feature type="signal peptide" evidence="4">
    <location>
        <begin position="1"/>
        <end position="30"/>
    </location>
</feature>
<evidence type="ECO:0000313" key="6">
    <source>
        <dbReference type="Proteomes" id="UP001180840"/>
    </source>
</evidence>
<name>A0ABU1ZVY6_9CORY</name>
<reference evidence="5" key="1">
    <citation type="submission" date="2023-07" db="EMBL/GenBank/DDBJ databases">
        <title>Sequencing the genomes of 1000 actinobacteria strains.</title>
        <authorList>
            <person name="Klenk H.-P."/>
        </authorList>
    </citation>
    <scope>NUCLEOTIDE SEQUENCE</scope>
    <source>
        <strain evidence="5">DSM 107476</strain>
    </source>
</reference>
<dbReference type="Gene3D" id="3.40.190.10">
    <property type="entry name" value="Periplasmic binding protein-like II"/>
    <property type="match status" value="2"/>
</dbReference>